<gene>
    <name evidence="1" type="ORF">S12H4_27900</name>
</gene>
<feature type="non-terminal residue" evidence="1">
    <location>
        <position position="286"/>
    </location>
</feature>
<evidence type="ECO:0008006" key="2">
    <source>
        <dbReference type="Google" id="ProtNLM"/>
    </source>
</evidence>
<dbReference type="AlphaFoldDB" id="X1V755"/>
<name>X1V755_9ZZZZ</name>
<accession>X1V755</accession>
<organism evidence="1">
    <name type="scientific">marine sediment metagenome</name>
    <dbReference type="NCBI Taxonomy" id="412755"/>
    <lineage>
        <taxon>unclassified sequences</taxon>
        <taxon>metagenomes</taxon>
        <taxon>ecological metagenomes</taxon>
    </lineage>
</organism>
<reference evidence="1" key="1">
    <citation type="journal article" date="2014" name="Front. Microbiol.">
        <title>High frequency of phylogenetically diverse reductive dehalogenase-homologous genes in deep subseafloor sedimentary metagenomes.</title>
        <authorList>
            <person name="Kawai M."/>
            <person name="Futagami T."/>
            <person name="Toyoda A."/>
            <person name="Takaki Y."/>
            <person name="Nishi S."/>
            <person name="Hori S."/>
            <person name="Arai W."/>
            <person name="Tsubouchi T."/>
            <person name="Morono Y."/>
            <person name="Uchiyama I."/>
            <person name="Ito T."/>
            <person name="Fujiyama A."/>
            <person name="Inagaki F."/>
            <person name="Takami H."/>
        </authorList>
    </citation>
    <scope>NUCLEOTIDE SEQUENCE</scope>
    <source>
        <strain evidence="1">Expedition CK06-06</strain>
    </source>
</reference>
<feature type="non-terminal residue" evidence="1">
    <location>
        <position position="1"/>
    </location>
</feature>
<dbReference type="EMBL" id="BARW01015961">
    <property type="protein sequence ID" value="GAJ00755.1"/>
    <property type="molecule type" value="Genomic_DNA"/>
</dbReference>
<evidence type="ECO:0000313" key="1">
    <source>
        <dbReference type="EMBL" id="GAJ00755.1"/>
    </source>
</evidence>
<proteinExistence type="predicted"/>
<sequence>DPTSGDLWVATSFDAAGDSAMDIVTFHYISSSGIWEKEVAAITPDSVSYAFPAVSVDYTGIPGIVFQKNIGSYPSVGPVGLLMFTRKVSGSWIPPETLRFSPDPLIDETSGWPSVGITETNEIYIAFTQDSSSFGFQVFYSKIVPESGIYDTPRRIVSKDNNDSLIGGIFPHMTYNFPVTGPYAGPGISWCSPPPPPTNLYYKHMPLIPTGVEEGNETAKPLLNFIEISPNPFSTTTHMSLTLPSIGQSAEGIELKIFDVSGRLVKSFSLPTAYSLLPTVLTWNGI</sequence>
<protein>
    <recommendedName>
        <fullName evidence="2">Secretion system C-terminal sorting domain-containing protein</fullName>
    </recommendedName>
</protein>
<comment type="caution">
    <text evidence="1">The sequence shown here is derived from an EMBL/GenBank/DDBJ whole genome shotgun (WGS) entry which is preliminary data.</text>
</comment>